<dbReference type="AlphaFoldDB" id="A0AAV8SZG2"/>
<evidence type="ECO:0008006" key="4">
    <source>
        <dbReference type="Google" id="ProtNLM"/>
    </source>
</evidence>
<proteinExistence type="predicted"/>
<evidence type="ECO:0000313" key="3">
    <source>
        <dbReference type="Proteomes" id="UP001159364"/>
    </source>
</evidence>
<comment type="caution">
    <text evidence="2">The sequence shown here is derived from an EMBL/GenBank/DDBJ whole genome shotgun (WGS) entry which is preliminary data.</text>
</comment>
<gene>
    <name evidence="2" type="ORF">K2173_009898</name>
</gene>
<protein>
    <recommendedName>
        <fullName evidence="4">DUF3741 domain-containing protein</fullName>
    </recommendedName>
</protein>
<name>A0AAV8SZG2_9ROSI</name>
<feature type="compositionally biased region" description="Polar residues" evidence="1">
    <location>
        <begin position="60"/>
        <end position="70"/>
    </location>
</feature>
<keyword evidence="3" id="KW-1185">Reference proteome</keyword>
<accession>A0AAV8SZG2</accession>
<dbReference type="EMBL" id="JAIWQS010000007">
    <property type="protein sequence ID" value="KAJ8759797.1"/>
    <property type="molecule type" value="Genomic_DNA"/>
</dbReference>
<dbReference type="PANTHER" id="PTHR37234:SF1">
    <property type="entry name" value="OS03G0319200 PROTEIN"/>
    <property type="match status" value="1"/>
</dbReference>
<feature type="region of interest" description="Disordered" evidence="1">
    <location>
        <begin position="49"/>
        <end position="110"/>
    </location>
</feature>
<reference evidence="2 3" key="1">
    <citation type="submission" date="2021-09" db="EMBL/GenBank/DDBJ databases">
        <title>Genomic insights and catalytic innovation underlie evolution of tropane alkaloids biosynthesis.</title>
        <authorList>
            <person name="Wang Y.-J."/>
            <person name="Tian T."/>
            <person name="Huang J.-P."/>
            <person name="Huang S.-X."/>
        </authorList>
    </citation>
    <scope>NUCLEOTIDE SEQUENCE [LARGE SCALE GENOMIC DNA]</scope>
    <source>
        <strain evidence="2">KIB-2018</strain>
        <tissue evidence="2">Leaf</tissue>
    </source>
</reference>
<feature type="region of interest" description="Disordered" evidence="1">
    <location>
        <begin position="171"/>
        <end position="190"/>
    </location>
</feature>
<dbReference type="Proteomes" id="UP001159364">
    <property type="component" value="Linkage Group LG07"/>
</dbReference>
<dbReference type="PANTHER" id="PTHR37234">
    <property type="entry name" value="OS03G0319200 PROTEIN"/>
    <property type="match status" value="1"/>
</dbReference>
<organism evidence="2 3">
    <name type="scientific">Erythroxylum novogranatense</name>
    <dbReference type="NCBI Taxonomy" id="1862640"/>
    <lineage>
        <taxon>Eukaryota</taxon>
        <taxon>Viridiplantae</taxon>
        <taxon>Streptophyta</taxon>
        <taxon>Embryophyta</taxon>
        <taxon>Tracheophyta</taxon>
        <taxon>Spermatophyta</taxon>
        <taxon>Magnoliopsida</taxon>
        <taxon>eudicotyledons</taxon>
        <taxon>Gunneridae</taxon>
        <taxon>Pentapetalae</taxon>
        <taxon>rosids</taxon>
        <taxon>fabids</taxon>
        <taxon>Malpighiales</taxon>
        <taxon>Erythroxylaceae</taxon>
        <taxon>Erythroxylum</taxon>
    </lineage>
</organism>
<evidence type="ECO:0000313" key="2">
    <source>
        <dbReference type="EMBL" id="KAJ8759797.1"/>
    </source>
</evidence>
<feature type="compositionally biased region" description="Basic and acidic residues" evidence="1">
    <location>
        <begin position="84"/>
        <end position="95"/>
    </location>
</feature>
<sequence length="343" mass="38177">MKQQDALRSSSYRRESSPAPENLHAKKIGCMSAILRLVSKNQNRRRFITFGKKQGKISDLETSPTNEKQASPSSSSPKQQTSDTEDHGKFTRDVPRSPTLPAEIRRGTNLPPLTPLVARLMGLEDISNSATAAAKVETTVAEKRHILLGALQKCDEDLKALKKMIEVAKSSVSDQKGSNGDDNQLQPSPVSVLDDYFSSSTIDSGYLGTCNTITGHNERKKKKKKKPVEEGMNLIITNPSFRERITTPEMEMIQENEEMMIMKKMTSSKAMLESVEEVCRDISWGERREIGRIGLGLQDHICRDLIEEVVRDMSPSSASASSSSSSQEQLLIPFQSCKRSLRF</sequence>
<feature type="region of interest" description="Disordered" evidence="1">
    <location>
        <begin position="1"/>
        <end position="26"/>
    </location>
</feature>
<evidence type="ECO:0000256" key="1">
    <source>
        <dbReference type="SAM" id="MobiDB-lite"/>
    </source>
</evidence>
<feature type="compositionally biased region" description="Polar residues" evidence="1">
    <location>
        <begin position="171"/>
        <end position="189"/>
    </location>
</feature>
<feature type="compositionally biased region" description="Polar residues" evidence="1">
    <location>
        <begin position="1"/>
        <end position="10"/>
    </location>
</feature>